<sequence>MFFVIGAVLLGASKMGLIDYHFGIWQVVATVFFGGIFLRSLLWLAFPGIFFSAAFLAMIYAKPLGIGILVPWTVLGIALLLTIGFSIIFGPFRWKRYGNDWSRHGHGYQHNWHYQHSGSDTDEVVNIENKFGTNIRYVRSTNLKQINIQNTMGETKVYLDQVKVNDSNEVLINVDVSLGGIELYIPSDWKVDDETNLVMGTIEKDGPHGGDSVVKAIVQGQVKMGGIKVVYG</sequence>
<feature type="transmembrane region" description="Helical" evidence="1">
    <location>
        <begin position="20"/>
        <end position="38"/>
    </location>
</feature>
<feature type="domain" description="Cell wall-active antibiotics response LiaF-like C-terminal" evidence="2">
    <location>
        <begin position="140"/>
        <end position="203"/>
    </location>
</feature>
<feature type="transmembrane region" description="Helical" evidence="1">
    <location>
        <begin position="43"/>
        <end position="60"/>
    </location>
</feature>
<evidence type="ECO:0000256" key="1">
    <source>
        <dbReference type="SAM" id="Phobius"/>
    </source>
</evidence>
<dbReference type="PATRIC" id="fig|701521.8.peg.430"/>
<keyword evidence="4" id="KW-1185">Reference proteome</keyword>
<keyword evidence="1" id="KW-0812">Transmembrane</keyword>
<organism evidence="3 4">
    <name type="scientific">Pediococcus claussenii (strain ATCC BAA-344 / DSM 14800 / JCM 18046 / KCTC 3811 / LMG 21948 / P06)</name>
    <dbReference type="NCBI Taxonomy" id="701521"/>
    <lineage>
        <taxon>Bacteria</taxon>
        <taxon>Bacillati</taxon>
        <taxon>Bacillota</taxon>
        <taxon>Bacilli</taxon>
        <taxon>Lactobacillales</taxon>
        <taxon>Lactobacillaceae</taxon>
        <taxon>Pediococcus</taxon>
    </lineage>
</organism>
<dbReference type="eggNOG" id="COG4758">
    <property type="taxonomic scope" value="Bacteria"/>
</dbReference>
<evidence type="ECO:0000313" key="4">
    <source>
        <dbReference type="Proteomes" id="UP000005444"/>
    </source>
</evidence>
<protein>
    <recommendedName>
        <fullName evidence="2">Cell wall-active antibiotics response LiaF-like C-terminal domain-containing protein</fullName>
    </recommendedName>
</protein>
<dbReference type="KEGG" id="pce:PECL_455"/>
<gene>
    <name evidence="3" type="ordered locus">PECL_455</name>
</gene>
<dbReference type="AlphaFoldDB" id="G8PBK9"/>
<dbReference type="EMBL" id="CP003137">
    <property type="protein sequence ID" value="AEV94758.1"/>
    <property type="molecule type" value="Genomic_DNA"/>
</dbReference>
<proteinExistence type="predicted"/>
<dbReference type="STRING" id="701521.PECL_455"/>
<dbReference type="HOGENOM" id="CLU_081309_1_0_9"/>
<dbReference type="Pfam" id="PF09922">
    <property type="entry name" value="LiaF-like_C"/>
    <property type="match status" value="1"/>
</dbReference>
<accession>G8PBK9</accession>
<dbReference type="Proteomes" id="UP000005444">
    <property type="component" value="Chromosome"/>
</dbReference>
<evidence type="ECO:0000259" key="2">
    <source>
        <dbReference type="Pfam" id="PF09922"/>
    </source>
</evidence>
<keyword evidence="1" id="KW-1133">Transmembrane helix</keyword>
<keyword evidence="1" id="KW-0472">Membrane</keyword>
<dbReference type="InterPro" id="IPR024425">
    <property type="entry name" value="LiaF-like_C"/>
</dbReference>
<feature type="transmembrane region" description="Helical" evidence="1">
    <location>
        <begin position="66"/>
        <end position="89"/>
    </location>
</feature>
<reference evidence="3 4" key="1">
    <citation type="journal article" date="2012" name="J. Bacteriol.">
        <title>Complete Genome Sequence of the Beer Spoilage Organism Pediococcus claussenii ATCC BAA-344T.</title>
        <authorList>
            <person name="Pittet V."/>
            <person name="Abegunde T."/>
            <person name="Marfleet T."/>
            <person name="Haakensen M."/>
            <person name="Morrow K."/>
            <person name="Jayaprakash T."/>
            <person name="Schroeder K."/>
            <person name="Trost B."/>
            <person name="Byrns S."/>
            <person name="Bergsveinson J."/>
            <person name="Kusalik A."/>
            <person name="Ziola B."/>
        </authorList>
    </citation>
    <scope>NUCLEOTIDE SEQUENCE [LARGE SCALE GENOMIC DNA]</scope>
    <source>
        <strain evidence="3 4">ATCC BAA-344</strain>
    </source>
</reference>
<evidence type="ECO:0000313" key="3">
    <source>
        <dbReference type="EMBL" id="AEV94758.1"/>
    </source>
</evidence>
<name>G8PBK9_PEDCP</name>